<dbReference type="EMBL" id="QEKH01000008">
    <property type="protein sequence ID" value="PVY43573.1"/>
    <property type="molecule type" value="Genomic_DNA"/>
</dbReference>
<keyword evidence="1" id="KW-0812">Transmembrane</keyword>
<dbReference type="Proteomes" id="UP000245959">
    <property type="component" value="Unassembled WGS sequence"/>
</dbReference>
<keyword evidence="4" id="KW-1185">Reference proteome</keyword>
<keyword evidence="1" id="KW-1133">Transmembrane helix</keyword>
<dbReference type="Gene3D" id="3.30.70.1450">
    <property type="entry name" value="Regulator of K+ conductance, C-terminal domain"/>
    <property type="match status" value="1"/>
</dbReference>
<sequence length="236" mass="26074">MIGVISLLLVMYMLLFFTRIATIILVYTGISEDVARFQSRSAVTGCGFTTGESEQITSHIVRRRVIGNLMLIGNVGIIASISSLLLSMVTVSRDTYGLDLLLRFGILGAGLLLLWYVSKRLWFERAVIRIFEFFTGSTMKLAAFRQNTLCHLPDSYRISELYVTADSPLAGKRYEDALPLLGKVKLLGIRRSVTDYAGEPQAADVIGAGNSLILYGSQPEINDLIQRGEVSLRRGT</sequence>
<reference evidence="3 4" key="1">
    <citation type="submission" date="2018-04" db="EMBL/GenBank/DDBJ databases">
        <title>Genomic Encyclopedia of Type Strains, Phase IV (KMG-IV): sequencing the most valuable type-strain genomes for metagenomic binning, comparative biology and taxonomic classification.</title>
        <authorList>
            <person name="Goeker M."/>
        </authorList>
    </citation>
    <scope>NUCLEOTIDE SEQUENCE [LARGE SCALE GENOMIC DNA]</scope>
    <source>
        <strain evidence="3 4">DSM 14823</strain>
    </source>
</reference>
<dbReference type="SUPFAM" id="SSF116726">
    <property type="entry name" value="TrkA C-terminal domain-like"/>
    <property type="match status" value="1"/>
</dbReference>
<proteinExistence type="predicted"/>
<feature type="transmembrane region" description="Helical" evidence="1">
    <location>
        <begin position="6"/>
        <end position="30"/>
    </location>
</feature>
<dbReference type="GO" id="GO:0006813">
    <property type="term" value="P:potassium ion transport"/>
    <property type="evidence" value="ECO:0007669"/>
    <property type="project" value="InterPro"/>
</dbReference>
<feature type="transmembrane region" description="Helical" evidence="1">
    <location>
        <begin position="100"/>
        <end position="117"/>
    </location>
</feature>
<evidence type="ECO:0000313" key="3">
    <source>
        <dbReference type="EMBL" id="PVY43573.1"/>
    </source>
</evidence>
<dbReference type="PROSITE" id="PS51202">
    <property type="entry name" value="RCK_C"/>
    <property type="match status" value="1"/>
</dbReference>
<feature type="transmembrane region" description="Helical" evidence="1">
    <location>
        <begin position="65"/>
        <end position="88"/>
    </location>
</feature>
<keyword evidence="1" id="KW-0472">Membrane</keyword>
<evidence type="ECO:0000259" key="2">
    <source>
        <dbReference type="PROSITE" id="PS51202"/>
    </source>
</evidence>
<dbReference type="GO" id="GO:0008324">
    <property type="term" value="F:monoatomic cation transmembrane transporter activity"/>
    <property type="evidence" value="ECO:0007669"/>
    <property type="project" value="InterPro"/>
</dbReference>
<dbReference type="InterPro" id="IPR006037">
    <property type="entry name" value="RCK_C"/>
</dbReference>
<feature type="domain" description="RCK C-terminal" evidence="2">
    <location>
        <begin position="146"/>
        <end position="230"/>
    </location>
</feature>
<evidence type="ECO:0000313" key="4">
    <source>
        <dbReference type="Proteomes" id="UP000245959"/>
    </source>
</evidence>
<dbReference type="InterPro" id="IPR036721">
    <property type="entry name" value="RCK_C_sf"/>
</dbReference>
<dbReference type="AlphaFoldDB" id="A0A2U1B4H3"/>
<evidence type="ECO:0000256" key="1">
    <source>
        <dbReference type="SAM" id="Phobius"/>
    </source>
</evidence>
<gene>
    <name evidence="3" type="ORF">C8D82_108100</name>
</gene>
<dbReference type="RefSeq" id="WP_165832875.1">
    <property type="nucleotide sequence ID" value="NZ_CAJKCJ010000025.1"/>
</dbReference>
<dbReference type="GeneID" id="78297529"/>
<accession>A0A2U1B4H3</accession>
<organism evidence="3 4">
    <name type="scientific">Victivallis vadensis</name>
    <dbReference type="NCBI Taxonomy" id="172901"/>
    <lineage>
        <taxon>Bacteria</taxon>
        <taxon>Pseudomonadati</taxon>
        <taxon>Lentisphaerota</taxon>
        <taxon>Lentisphaeria</taxon>
        <taxon>Victivallales</taxon>
        <taxon>Victivallaceae</taxon>
        <taxon>Victivallis</taxon>
    </lineage>
</organism>
<name>A0A2U1B4H3_9BACT</name>
<protein>
    <recommendedName>
        <fullName evidence="2">RCK C-terminal domain-containing protein</fullName>
    </recommendedName>
</protein>
<comment type="caution">
    <text evidence="3">The sequence shown here is derived from an EMBL/GenBank/DDBJ whole genome shotgun (WGS) entry which is preliminary data.</text>
</comment>